<comment type="caution">
    <text evidence="4">The sequence shown here is derived from an EMBL/GenBank/DDBJ whole genome shotgun (WGS) entry which is preliminary data.</text>
</comment>
<reference evidence="4 5" key="1">
    <citation type="submission" date="2018-01" db="EMBL/GenBank/DDBJ databases">
        <title>Halomonas endophytica sp. nov., isolated from storage liquid in the stems of Populus euphratica.</title>
        <authorList>
            <person name="Chen C."/>
        </authorList>
    </citation>
    <scope>NUCLEOTIDE SEQUENCE [LARGE SCALE GENOMIC DNA]</scope>
    <source>
        <strain evidence="4 5">BZ-SZ-XJ27</strain>
    </source>
</reference>
<comment type="similarity">
    <text evidence="2">Belongs to the NAD(P)-dependent epimerase/dehydratase family.</text>
</comment>
<dbReference type="OrthoDB" id="9801056at2"/>
<comment type="pathway">
    <text evidence="1">Bacterial outer membrane biogenesis; LPS O-antigen biosynthesis.</text>
</comment>
<dbReference type="RefSeq" id="WP_102589207.1">
    <property type="nucleotide sequence ID" value="NZ_BNAE01000001.1"/>
</dbReference>
<organism evidence="4 5">
    <name type="scientific">Halomonas urumqiensis</name>
    <dbReference type="NCBI Taxonomy" id="1684789"/>
    <lineage>
        <taxon>Bacteria</taxon>
        <taxon>Pseudomonadati</taxon>
        <taxon>Pseudomonadota</taxon>
        <taxon>Gammaproteobacteria</taxon>
        <taxon>Oceanospirillales</taxon>
        <taxon>Halomonadaceae</taxon>
        <taxon>Halomonas</taxon>
    </lineage>
</organism>
<dbReference type="SUPFAM" id="SSF51735">
    <property type="entry name" value="NAD(P)-binding Rossmann-fold domains"/>
    <property type="match status" value="1"/>
</dbReference>
<keyword evidence="5" id="KW-1185">Reference proteome</keyword>
<evidence type="ECO:0000259" key="3">
    <source>
        <dbReference type="Pfam" id="PF01370"/>
    </source>
</evidence>
<protein>
    <recommendedName>
        <fullName evidence="3">NAD-dependent epimerase/dehydratase domain-containing protein</fullName>
    </recommendedName>
</protein>
<accession>A0A2N7UCH3</accession>
<dbReference type="Proteomes" id="UP000235547">
    <property type="component" value="Unassembled WGS sequence"/>
</dbReference>
<dbReference type="Gene3D" id="3.90.25.10">
    <property type="entry name" value="UDP-galactose 4-epimerase, domain 1"/>
    <property type="match status" value="1"/>
</dbReference>
<dbReference type="PANTHER" id="PTHR43000">
    <property type="entry name" value="DTDP-D-GLUCOSE 4,6-DEHYDRATASE-RELATED"/>
    <property type="match status" value="1"/>
</dbReference>
<dbReference type="Pfam" id="PF01370">
    <property type="entry name" value="Epimerase"/>
    <property type="match status" value="1"/>
</dbReference>
<evidence type="ECO:0000256" key="1">
    <source>
        <dbReference type="ARBA" id="ARBA00005125"/>
    </source>
</evidence>
<dbReference type="Gene3D" id="3.40.50.720">
    <property type="entry name" value="NAD(P)-binding Rossmann-like Domain"/>
    <property type="match status" value="1"/>
</dbReference>
<evidence type="ECO:0000313" key="4">
    <source>
        <dbReference type="EMBL" id="PMR78142.1"/>
    </source>
</evidence>
<dbReference type="InterPro" id="IPR001509">
    <property type="entry name" value="Epimerase_deHydtase"/>
</dbReference>
<dbReference type="AlphaFoldDB" id="A0A2N7UCH3"/>
<gene>
    <name evidence="4" type="ORF">C1H70_15310</name>
</gene>
<evidence type="ECO:0000256" key="2">
    <source>
        <dbReference type="ARBA" id="ARBA00007637"/>
    </source>
</evidence>
<name>A0A2N7UCH3_9GAMM</name>
<sequence length="290" mass="31586">MTQVLLLGATGFIGSSIAKELDHQGIDWVGVARNYHAGERPTLSLSDRKAIILALESRPIIINALGGLKPKSFSDNFSEAMNEFWASLDRLTCYLQDKPPAGILHISSAGTVYGEAPGRASLETDPLRPSSWYGRMKVMEEGMIRCLANDYGIPIACARVSNPFGNREASHHGLIDVLITRLRKREAFQAAFPEGAQRDFIYAPCMAEKLVRLAMEGHTGIFNVGGGEPTPLQSIIDKARELVPGASIMQCDPNPSDIVNSYISTDKVNELLGPSDCALNIEQYLINKLG</sequence>
<dbReference type="InterPro" id="IPR036291">
    <property type="entry name" value="NAD(P)-bd_dom_sf"/>
</dbReference>
<proteinExistence type="inferred from homology"/>
<dbReference type="EMBL" id="PNRG01000033">
    <property type="protein sequence ID" value="PMR78142.1"/>
    <property type="molecule type" value="Genomic_DNA"/>
</dbReference>
<feature type="domain" description="NAD-dependent epimerase/dehydratase" evidence="3">
    <location>
        <begin position="4"/>
        <end position="225"/>
    </location>
</feature>
<evidence type="ECO:0000313" key="5">
    <source>
        <dbReference type="Proteomes" id="UP000235547"/>
    </source>
</evidence>